<proteinExistence type="inferred from homology"/>
<name>A0A7L2S869_9PASS</name>
<dbReference type="PANTHER" id="PTHR10609">
    <property type="entry name" value="BIOTINIDASE-RELATED"/>
    <property type="match status" value="1"/>
</dbReference>
<feature type="non-terminal residue" evidence="7">
    <location>
        <position position="394"/>
    </location>
</feature>
<evidence type="ECO:0000256" key="1">
    <source>
        <dbReference type="ARBA" id="ARBA00008225"/>
    </source>
</evidence>
<dbReference type="CDD" id="cd07567">
    <property type="entry name" value="biotinidase_like"/>
    <property type="match status" value="1"/>
</dbReference>
<dbReference type="FunFam" id="3.60.110.10:FF:000001">
    <property type="entry name" value="biotinidase isoform X1"/>
    <property type="match status" value="1"/>
</dbReference>
<dbReference type="InterPro" id="IPR003010">
    <property type="entry name" value="C-N_Hydrolase"/>
</dbReference>
<dbReference type="EMBL" id="VYZQ01018893">
    <property type="protein sequence ID" value="NXS17086.1"/>
    <property type="molecule type" value="Genomic_DNA"/>
</dbReference>
<accession>A0A7L2S869</accession>
<dbReference type="SUPFAM" id="SSF56317">
    <property type="entry name" value="Carbon-nitrogen hydrolase"/>
    <property type="match status" value="1"/>
</dbReference>
<dbReference type="InterPro" id="IPR043957">
    <property type="entry name" value="Vanin_C"/>
</dbReference>
<comment type="caution">
    <text evidence="7">The sequence shown here is derived from an EMBL/GenBank/DDBJ whole genome shotgun (WGS) entry which is preliminary data.</text>
</comment>
<keyword evidence="2 5" id="KW-0732">Signal</keyword>
<evidence type="ECO:0000256" key="3">
    <source>
        <dbReference type="ARBA" id="ARBA00022801"/>
    </source>
</evidence>
<comment type="similarity">
    <text evidence="1">Belongs to the carbon-nitrogen hydrolase superfamily. BTD/VNN family.</text>
</comment>
<dbReference type="InterPro" id="IPR036526">
    <property type="entry name" value="C-N_Hydrolase_sf"/>
</dbReference>
<dbReference type="PANTHER" id="PTHR10609:SF27">
    <property type="entry name" value="CN HYDROLASE DOMAIN-CONTAINING PROTEIN-RELATED"/>
    <property type="match status" value="1"/>
</dbReference>
<dbReference type="AlphaFoldDB" id="A0A7L2S869"/>
<evidence type="ECO:0000256" key="5">
    <source>
        <dbReference type="SAM" id="SignalP"/>
    </source>
</evidence>
<dbReference type="OrthoDB" id="10250282at2759"/>
<dbReference type="Pfam" id="PF19018">
    <property type="entry name" value="Vanin_C"/>
    <property type="match status" value="1"/>
</dbReference>
<dbReference type="GO" id="GO:0015939">
    <property type="term" value="P:pantothenate metabolic process"/>
    <property type="evidence" value="ECO:0007669"/>
    <property type="project" value="TreeGrafter"/>
</dbReference>
<dbReference type="InterPro" id="IPR012101">
    <property type="entry name" value="Biotinidase-like_euk"/>
</dbReference>
<dbReference type="GO" id="GO:0017159">
    <property type="term" value="F:pantetheine hydrolase activity"/>
    <property type="evidence" value="ECO:0007669"/>
    <property type="project" value="TreeGrafter"/>
</dbReference>
<organism evidence="7 8">
    <name type="scientific">Mystacornis crossleyi</name>
    <dbReference type="NCBI Taxonomy" id="98133"/>
    <lineage>
        <taxon>Eukaryota</taxon>
        <taxon>Metazoa</taxon>
        <taxon>Chordata</taxon>
        <taxon>Craniata</taxon>
        <taxon>Vertebrata</taxon>
        <taxon>Euteleostomi</taxon>
        <taxon>Archelosauria</taxon>
        <taxon>Archosauria</taxon>
        <taxon>Dinosauria</taxon>
        <taxon>Saurischia</taxon>
        <taxon>Theropoda</taxon>
        <taxon>Coelurosauria</taxon>
        <taxon>Aves</taxon>
        <taxon>Neognathae</taxon>
        <taxon>Neoaves</taxon>
        <taxon>Telluraves</taxon>
        <taxon>Australaves</taxon>
        <taxon>Passeriformes</taxon>
        <taxon>Sylvioidea</taxon>
        <taxon>Timaliidae</taxon>
        <taxon>Mystacornis</taxon>
    </lineage>
</organism>
<gene>
    <name evidence="7" type="primary">Vnn1</name>
    <name evidence="7" type="ORF">MYSCRO_R00432</name>
</gene>
<sequence length="394" mass="43708">MLPSQALLPAVLFALTALQALASDTFIAAVYEHAVILPDPTQEPVSPDDALALMNRNMDVLEGAIREAAQKVWGYREGSPSVFSAPADPPGSQVLVIFFSPSLKYIRFGPAPVQERLSCMARNNSIYVVANIGDKKPCNSSDPKCPSDGRYQYNTDVVFDPQGKLVARYHKYNLFVVESQFNYPKEPEAVTFETPFGKFGIFTCFDILFYEPAVVLVSKMQVDTVLFPTAWMNVLPFLTAVEFHSAWAMGMRVNVLAANTHNTSTEMTGSGIYAPAGARTYSYNMKTEDGHLLLAELDAHPRLSPASPPAVSWNSYALSVKRFSQNDHEFTGIVFEDPFTFTELTKPGGNLTLCQKDLCCHLSYKMAEKRDDEVYVLGAFDDLHVVEGQYYLQV</sequence>
<dbReference type="Pfam" id="PF00795">
    <property type="entry name" value="CN_hydrolase"/>
    <property type="match status" value="1"/>
</dbReference>
<evidence type="ECO:0000259" key="6">
    <source>
        <dbReference type="PROSITE" id="PS50263"/>
    </source>
</evidence>
<evidence type="ECO:0000256" key="2">
    <source>
        <dbReference type="ARBA" id="ARBA00022729"/>
    </source>
</evidence>
<protein>
    <submittedName>
        <fullName evidence="7">VNN1 Pantetheinase</fullName>
    </submittedName>
</protein>
<feature type="signal peptide" evidence="5">
    <location>
        <begin position="1"/>
        <end position="22"/>
    </location>
</feature>
<keyword evidence="4" id="KW-0325">Glycoprotein</keyword>
<keyword evidence="8" id="KW-1185">Reference proteome</keyword>
<evidence type="ECO:0000256" key="4">
    <source>
        <dbReference type="ARBA" id="ARBA00023180"/>
    </source>
</evidence>
<dbReference type="PROSITE" id="PS50263">
    <property type="entry name" value="CN_HYDROLASE"/>
    <property type="match status" value="1"/>
</dbReference>
<reference evidence="7 8" key="1">
    <citation type="submission" date="2019-09" db="EMBL/GenBank/DDBJ databases">
        <title>Bird 10,000 Genomes (B10K) Project - Family phase.</title>
        <authorList>
            <person name="Zhang G."/>
        </authorList>
    </citation>
    <scope>NUCLEOTIDE SEQUENCE [LARGE SCALE GENOMIC DNA]</scope>
    <source>
        <strain evidence="7">B10K-DU-002-82</strain>
    </source>
</reference>
<feature type="chain" id="PRO_5029870971" evidence="5">
    <location>
        <begin position="23"/>
        <end position="394"/>
    </location>
</feature>
<dbReference type="InterPro" id="IPR040154">
    <property type="entry name" value="Biotinidase/VNN"/>
</dbReference>
<dbReference type="Gene3D" id="3.60.110.10">
    <property type="entry name" value="Carbon-nitrogen hydrolase"/>
    <property type="match status" value="1"/>
</dbReference>
<feature type="domain" description="CN hydrolase" evidence="6">
    <location>
        <begin position="31"/>
        <end position="299"/>
    </location>
</feature>
<evidence type="ECO:0000313" key="7">
    <source>
        <dbReference type="EMBL" id="NXS17086.1"/>
    </source>
</evidence>
<dbReference type="Proteomes" id="UP000537747">
    <property type="component" value="Unassembled WGS sequence"/>
</dbReference>
<evidence type="ECO:0000313" key="8">
    <source>
        <dbReference type="Proteomes" id="UP000537747"/>
    </source>
</evidence>
<keyword evidence="3" id="KW-0378">Hydrolase</keyword>
<feature type="non-terminal residue" evidence="7">
    <location>
        <position position="1"/>
    </location>
</feature>